<dbReference type="Proteomes" id="UP001454036">
    <property type="component" value="Unassembled WGS sequence"/>
</dbReference>
<keyword evidence="3" id="KW-1185">Reference proteome</keyword>
<accession>A0AAV3NY94</accession>
<dbReference type="AlphaFoldDB" id="A0AAV3NY94"/>
<keyword evidence="1" id="KW-1133">Transmembrane helix</keyword>
<organism evidence="2 3">
    <name type="scientific">Lithospermum erythrorhizon</name>
    <name type="common">Purple gromwell</name>
    <name type="synonym">Lithospermum officinale var. erythrorhizon</name>
    <dbReference type="NCBI Taxonomy" id="34254"/>
    <lineage>
        <taxon>Eukaryota</taxon>
        <taxon>Viridiplantae</taxon>
        <taxon>Streptophyta</taxon>
        <taxon>Embryophyta</taxon>
        <taxon>Tracheophyta</taxon>
        <taxon>Spermatophyta</taxon>
        <taxon>Magnoliopsida</taxon>
        <taxon>eudicotyledons</taxon>
        <taxon>Gunneridae</taxon>
        <taxon>Pentapetalae</taxon>
        <taxon>asterids</taxon>
        <taxon>lamiids</taxon>
        <taxon>Boraginales</taxon>
        <taxon>Boraginaceae</taxon>
        <taxon>Boraginoideae</taxon>
        <taxon>Lithospermeae</taxon>
        <taxon>Lithospermum</taxon>
    </lineage>
</organism>
<evidence type="ECO:0008006" key="4">
    <source>
        <dbReference type="Google" id="ProtNLM"/>
    </source>
</evidence>
<comment type="caution">
    <text evidence="2">The sequence shown here is derived from an EMBL/GenBank/DDBJ whole genome shotgun (WGS) entry which is preliminary data.</text>
</comment>
<keyword evidence="1" id="KW-0812">Transmembrane</keyword>
<dbReference type="PANTHER" id="PTHR46890">
    <property type="entry name" value="NON-LTR RETROLELEMENT REVERSE TRANSCRIPTASE-LIKE PROTEIN-RELATED"/>
    <property type="match status" value="1"/>
</dbReference>
<proteinExistence type="predicted"/>
<reference evidence="2 3" key="1">
    <citation type="submission" date="2024-01" db="EMBL/GenBank/DDBJ databases">
        <title>The complete chloroplast genome sequence of Lithospermum erythrorhizon: insights into the phylogenetic relationship among Boraginaceae species and the maternal lineages of purple gromwells.</title>
        <authorList>
            <person name="Okada T."/>
            <person name="Watanabe K."/>
        </authorList>
    </citation>
    <scope>NUCLEOTIDE SEQUENCE [LARGE SCALE GENOMIC DNA]</scope>
</reference>
<name>A0AAV3NY94_LITER</name>
<evidence type="ECO:0000256" key="1">
    <source>
        <dbReference type="SAM" id="Phobius"/>
    </source>
</evidence>
<sequence length="103" mass="11876">MSQLRPINLCNIIAKIVYNVLANRLRPVLMSIISETQSAFLPGSIIYDNTLIAHEILHFLNTNRHMTGLSGVFWKLLCESWVFVILLLAGLCVWCRMFLTFFF</sequence>
<gene>
    <name evidence="2" type="ORF">LIER_04861</name>
</gene>
<dbReference type="InterPro" id="IPR052343">
    <property type="entry name" value="Retrotransposon-Effector_Assoc"/>
</dbReference>
<evidence type="ECO:0000313" key="2">
    <source>
        <dbReference type="EMBL" id="GAA0144404.1"/>
    </source>
</evidence>
<dbReference type="EMBL" id="BAABME010000641">
    <property type="protein sequence ID" value="GAA0144404.1"/>
    <property type="molecule type" value="Genomic_DNA"/>
</dbReference>
<protein>
    <recommendedName>
        <fullName evidence="4">Reverse transcriptase domain-containing protein</fullName>
    </recommendedName>
</protein>
<keyword evidence="1" id="KW-0472">Membrane</keyword>
<feature type="transmembrane region" description="Helical" evidence="1">
    <location>
        <begin position="81"/>
        <end position="102"/>
    </location>
</feature>
<dbReference type="PANTHER" id="PTHR46890:SF48">
    <property type="entry name" value="RNA-DIRECTED DNA POLYMERASE"/>
    <property type="match status" value="1"/>
</dbReference>
<evidence type="ECO:0000313" key="3">
    <source>
        <dbReference type="Proteomes" id="UP001454036"/>
    </source>
</evidence>